<feature type="compositionally biased region" description="Basic residues" evidence="1">
    <location>
        <begin position="216"/>
        <end position="227"/>
    </location>
</feature>
<sequence length="277" mass="30289">MGSRRVLPLGLPPHHSAVARPPFDDGTPSGRNRRQAADAEERPRLLSGLGAPRRTPQRGRRGHPCGLRRHRDPRLPRRPGVRHPAPLALPRRPARPPGPAGLRPRSAVGGGVRVRGGALDGPPLLRAARRARAAGADDDHRLPRTACHRPAGPPRRLRHRAVLRARGRRSAGRPPPRPAHHRAAQGQPARPALPGHPAQRLRPDRRRPVRGARPPRSPRRHAHRRGGAGRPRAEGRPLDAADRRRAAGGRPLGPYGHQGPFPARPRERLRRLAEGEG</sequence>
<evidence type="ECO:0000313" key="2">
    <source>
        <dbReference type="EMBL" id="SEC27132.1"/>
    </source>
</evidence>
<feature type="compositionally biased region" description="Basic and acidic residues" evidence="1">
    <location>
        <begin position="264"/>
        <end position="277"/>
    </location>
</feature>
<feature type="compositionally biased region" description="Basic residues" evidence="1">
    <location>
        <begin position="55"/>
        <end position="81"/>
    </location>
</feature>
<feature type="compositionally biased region" description="Basic residues" evidence="1">
    <location>
        <begin position="155"/>
        <end position="171"/>
    </location>
</feature>
<organism evidence="2 3">
    <name type="scientific">Streptomyces melanosporofaciens</name>
    <dbReference type="NCBI Taxonomy" id="67327"/>
    <lineage>
        <taxon>Bacteria</taxon>
        <taxon>Bacillati</taxon>
        <taxon>Actinomycetota</taxon>
        <taxon>Actinomycetes</taxon>
        <taxon>Kitasatosporales</taxon>
        <taxon>Streptomycetaceae</taxon>
        <taxon>Streptomyces</taxon>
        <taxon>Streptomyces violaceusniger group</taxon>
    </lineage>
</organism>
<feature type="compositionally biased region" description="Basic and acidic residues" evidence="1">
    <location>
        <begin position="231"/>
        <end position="245"/>
    </location>
</feature>
<name>A0A1H4R5G2_STRMJ</name>
<reference evidence="3" key="1">
    <citation type="submission" date="2016-10" db="EMBL/GenBank/DDBJ databases">
        <authorList>
            <person name="Varghese N."/>
            <person name="Submissions S."/>
        </authorList>
    </citation>
    <scope>NUCLEOTIDE SEQUENCE [LARGE SCALE GENOMIC DNA]</scope>
    <source>
        <strain evidence="3">DSM 40318</strain>
    </source>
</reference>
<feature type="compositionally biased region" description="Basic and acidic residues" evidence="1">
    <location>
        <begin position="35"/>
        <end position="44"/>
    </location>
</feature>
<feature type="compositionally biased region" description="Low complexity" evidence="1">
    <location>
        <begin position="115"/>
        <end position="126"/>
    </location>
</feature>
<accession>A0A1H4R5G2</accession>
<proteinExistence type="predicted"/>
<protein>
    <submittedName>
        <fullName evidence="2">Uncharacterized protein</fullName>
    </submittedName>
</protein>
<evidence type="ECO:0000313" key="3">
    <source>
        <dbReference type="Proteomes" id="UP000198609"/>
    </source>
</evidence>
<feature type="region of interest" description="Disordered" evidence="1">
    <location>
        <begin position="1"/>
        <end position="277"/>
    </location>
</feature>
<keyword evidence="3" id="KW-1185">Reference proteome</keyword>
<dbReference type="Proteomes" id="UP000198609">
    <property type="component" value="Unassembled WGS sequence"/>
</dbReference>
<dbReference type="AlphaFoldDB" id="A0A1H4R5G2"/>
<dbReference type="EMBL" id="FNST01000002">
    <property type="protein sequence ID" value="SEC27132.1"/>
    <property type="molecule type" value="Genomic_DNA"/>
</dbReference>
<evidence type="ECO:0000256" key="1">
    <source>
        <dbReference type="SAM" id="MobiDB-lite"/>
    </source>
</evidence>
<gene>
    <name evidence="2" type="ORF">SAMN04490356_3518</name>
</gene>